<feature type="compositionally biased region" description="Basic and acidic residues" evidence="1">
    <location>
        <begin position="140"/>
        <end position="178"/>
    </location>
</feature>
<dbReference type="PROSITE" id="PS51257">
    <property type="entry name" value="PROKAR_LIPOPROTEIN"/>
    <property type="match status" value="1"/>
</dbReference>
<reference evidence="3 4" key="1">
    <citation type="submission" date="2018-01" db="EMBL/GenBank/DDBJ databases">
        <title>Species boundaries and ecological features among Paraburkholderia terrae DSMZ17804T, P. hospita DSMZ17164T and P. caribensis DSMZ13236T.</title>
        <authorList>
            <person name="Pratama A.A."/>
        </authorList>
    </citation>
    <scope>NUCLEOTIDE SEQUENCE [LARGE SCALE GENOMIC DNA]</scope>
    <source>
        <strain evidence="3 4">DSM 17804</strain>
    </source>
</reference>
<evidence type="ECO:0000256" key="1">
    <source>
        <dbReference type="SAM" id="MobiDB-lite"/>
    </source>
</evidence>
<evidence type="ECO:0000313" key="3">
    <source>
        <dbReference type="EMBL" id="AUT61457.1"/>
    </source>
</evidence>
<proteinExistence type="predicted"/>
<name>A0A2I8EPB6_9BURK</name>
<sequence length="218" mass="23802">MNTMKLATSFAAVAAFATLAGCVTSEQQISAAPARPRPQPAVVAVQAPPPPPPAVVVRAPAQPVYVSAPSDVYIAGVIDRDVVFVGGSTYLWVVGPDGKRHRHFYARGDRRAEVFRRREHLRVEMAHRGGRPPVHAAMPPRRDEHRAHSHGERSAYVRDPHRSDRHDGAPVRHAEHRPQAGSARVAGQSGHDVGPRDHKRPPHVDEAQQPLHRQGHAG</sequence>
<dbReference type="Proteomes" id="UP000243502">
    <property type="component" value="Chromosome 2"/>
</dbReference>
<dbReference type="KEGG" id="pter:C2L65_17135"/>
<gene>
    <name evidence="3" type="ORF">C2L65_17135</name>
</gene>
<evidence type="ECO:0000256" key="2">
    <source>
        <dbReference type="SAM" id="SignalP"/>
    </source>
</evidence>
<feature type="signal peptide" evidence="2">
    <location>
        <begin position="1"/>
        <end position="20"/>
    </location>
</feature>
<dbReference type="EMBL" id="CP026112">
    <property type="protein sequence ID" value="AUT61457.1"/>
    <property type="molecule type" value="Genomic_DNA"/>
</dbReference>
<dbReference type="AlphaFoldDB" id="A0A2I8EPB6"/>
<accession>A0A2I8EPB6</accession>
<feature type="chain" id="PRO_5014450651" evidence="2">
    <location>
        <begin position="21"/>
        <end position="218"/>
    </location>
</feature>
<protein>
    <submittedName>
        <fullName evidence="3">Uncharacterized protein</fullName>
    </submittedName>
</protein>
<evidence type="ECO:0000313" key="4">
    <source>
        <dbReference type="Proteomes" id="UP000243502"/>
    </source>
</evidence>
<feature type="region of interest" description="Disordered" evidence="1">
    <location>
        <begin position="126"/>
        <end position="218"/>
    </location>
</feature>
<dbReference type="OrthoDB" id="9114041at2"/>
<keyword evidence="2" id="KW-0732">Signal</keyword>
<organism evidence="3 4">
    <name type="scientific">Paraburkholderia terrae</name>
    <dbReference type="NCBI Taxonomy" id="311230"/>
    <lineage>
        <taxon>Bacteria</taxon>
        <taxon>Pseudomonadati</taxon>
        <taxon>Pseudomonadota</taxon>
        <taxon>Betaproteobacteria</taxon>
        <taxon>Burkholderiales</taxon>
        <taxon>Burkholderiaceae</taxon>
        <taxon>Paraburkholderia</taxon>
    </lineage>
</organism>